<dbReference type="InterPro" id="IPR032466">
    <property type="entry name" value="Metal_Hydrolase"/>
</dbReference>
<dbReference type="CDD" id="cd01310">
    <property type="entry name" value="TatD_DNAse"/>
    <property type="match status" value="1"/>
</dbReference>
<dbReference type="Pfam" id="PF01026">
    <property type="entry name" value="TatD_DNase"/>
    <property type="match status" value="1"/>
</dbReference>
<evidence type="ECO:0000256" key="7">
    <source>
        <dbReference type="PIRSR" id="PIRSR005902-1"/>
    </source>
</evidence>
<dbReference type="SUPFAM" id="SSF51556">
    <property type="entry name" value="Metallo-dependent hydrolases"/>
    <property type="match status" value="1"/>
</dbReference>
<dbReference type="GO" id="GO:0008296">
    <property type="term" value="F:3'-5'-DNA exonuclease activity"/>
    <property type="evidence" value="ECO:0007669"/>
    <property type="project" value="TreeGrafter"/>
</dbReference>
<comment type="caution">
    <text evidence="8">The sequence shown here is derived from an EMBL/GenBank/DDBJ whole genome shotgun (WGS) entry which is preliminary data.</text>
</comment>
<feature type="binding site" evidence="7">
    <location>
        <position position="155"/>
    </location>
    <ligand>
        <name>a divalent metal cation</name>
        <dbReference type="ChEBI" id="CHEBI:60240"/>
        <label>2</label>
    </ligand>
</feature>
<feature type="binding site" evidence="7">
    <location>
        <position position="180"/>
    </location>
    <ligand>
        <name>a divalent metal cation</name>
        <dbReference type="ChEBI" id="CHEBI:60240"/>
        <label>2</label>
    </ligand>
</feature>
<dbReference type="EMBL" id="NCKU01001492">
    <property type="protein sequence ID" value="RWS11996.1"/>
    <property type="molecule type" value="Genomic_DNA"/>
</dbReference>
<dbReference type="Gene3D" id="3.20.20.140">
    <property type="entry name" value="Metal-dependent hydrolases"/>
    <property type="match status" value="1"/>
</dbReference>
<dbReference type="STRING" id="1965070.A0A3S4R5V5"/>
<dbReference type="GO" id="GO:0005829">
    <property type="term" value="C:cytosol"/>
    <property type="evidence" value="ECO:0007669"/>
    <property type="project" value="TreeGrafter"/>
</dbReference>
<accession>A0A3S4R5V5</accession>
<evidence type="ECO:0000256" key="5">
    <source>
        <dbReference type="ARBA" id="ARBA00039767"/>
    </source>
</evidence>
<organism evidence="8 9">
    <name type="scientific">Dinothrombium tinctorium</name>
    <dbReference type="NCBI Taxonomy" id="1965070"/>
    <lineage>
        <taxon>Eukaryota</taxon>
        <taxon>Metazoa</taxon>
        <taxon>Ecdysozoa</taxon>
        <taxon>Arthropoda</taxon>
        <taxon>Chelicerata</taxon>
        <taxon>Arachnida</taxon>
        <taxon>Acari</taxon>
        <taxon>Acariformes</taxon>
        <taxon>Trombidiformes</taxon>
        <taxon>Prostigmata</taxon>
        <taxon>Anystina</taxon>
        <taxon>Parasitengona</taxon>
        <taxon>Trombidioidea</taxon>
        <taxon>Trombidiidae</taxon>
        <taxon>Dinothrombium</taxon>
    </lineage>
</organism>
<keyword evidence="2" id="KW-0540">Nuclease</keyword>
<sequence>MSTFSRAMIDIGANLTDPMFKGIYNGSQKHGSDLNRVIERAFANGVEKIIITSGCLEEVHQSLEVAKTSENLFTTAGCHPTRCLEFEKSDQENYADHYMGNLVELCEENKEKIVAVGEFGLDFDRLTFCPKDVQLRYFEKQLEIAERTKLPLFLHCRNAADSLLNILIKNREKFNEGVVHSFDGTLEEAEKFMELGLYIGINGCSLKSERNLQVVKQLPKERMMIETDSPWCEIKQSHASFPFIKTKIESKKKEKFDENFAVKGRNEPSNLIQVLEVIAAVKNEDIDELAKCLYENTVNLFFNQKVTNV</sequence>
<dbReference type="OrthoDB" id="6079689at2759"/>
<dbReference type="Proteomes" id="UP000285301">
    <property type="component" value="Unassembled WGS sequence"/>
</dbReference>
<dbReference type="GO" id="GO:0046872">
    <property type="term" value="F:metal ion binding"/>
    <property type="evidence" value="ECO:0007669"/>
    <property type="project" value="UniProtKB-KW"/>
</dbReference>
<keyword evidence="9" id="KW-1185">Reference proteome</keyword>
<protein>
    <recommendedName>
        <fullName evidence="5">Deoxyribonuclease TATDN1</fullName>
    </recommendedName>
</protein>
<dbReference type="FunFam" id="3.20.20.140:FF:000040">
    <property type="entry name" value="Putative tatD related deoxyribonuclease"/>
    <property type="match status" value="1"/>
</dbReference>
<evidence type="ECO:0000313" key="8">
    <source>
        <dbReference type="EMBL" id="RWS11996.1"/>
    </source>
</evidence>
<evidence type="ECO:0000256" key="1">
    <source>
        <dbReference type="ARBA" id="ARBA00009275"/>
    </source>
</evidence>
<gene>
    <name evidence="8" type="ORF">B4U79_08886</name>
</gene>
<reference evidence="8 9" key="1">
    <citation type="journal article" date="2018" name="Gigascience">
        <title>Genomes of trombidid mites reveal novel predicted allergens and laterally-transferred genes associated with secondary metabolism.</title>
        <authorList>
            <person name="Dong X."/>
            <person name="Chaisiri K."/>
            <person name="Xia D."/>
            <person name="Armstrong S.D."/>
            <person name="Fang Y."/>
            <person name="Donnelly M.J."/>
            <person name="Kadowaki T."/>
            <person name="McGarry J.W."/>
            <person name="Darby A.C."/>
            <person name="Makepeace B.L."/>
        </authorList>
    </citation>
    <scope>NUCLEOTIDE SEQUENCE [LARGE SCALE GENOMIC DNA]</scope>
    <source>
        <strain evidence="8">UoL-WK</strain>
    </source>
</reference>
<evidence type="ECO:0000256" key="2">
    <source>
        <dbReference type="ARBA" id="ARBA00022722"/>
    </source>
</evidence>
<evidence type="ECO:0000256" key="4">
    <source>
        <dbReference type="ARBA" id="ARBA00022801"/>
    </source>
</evidence>
<dbReference type="PANTHER" id="PTHR10060">
    <property type="entry name" value="TATD FAMILY DEOXYRIBONUCLEASE"/>
    <property type="match status" value="1"/>
</dbReference>
<comment type="similarity">
    <text evidence="1">Belongs to the metallo-dependent hydrolases superfamily. TatD-type hydrolase family.</text>
</comment>
<feature type="binding site" evidence="7">
    <location>
        <position position="118"/>
    </location>
    <ligand>
        <name>a divalent metal cation</name>
        <dbReference type="ChEBI" id="CHEBI:60240"/>
        <label>1</label>
    </ligand>
</feature>
<dbReference type="InterPro" id="IPR050891">
    <property type="entry name" value="TatD-type_Hydrolase"/>
</dbReference>
<evidence type="ECO:0000256" key="6">
    <source>
        <dbReference type="ARBA" id="ARBA00045223"/>
    </source>
</evidence>
<keyword evidence="3 7" id="KW-0479">Metal-binding</keyword>
<feature type="binding site" evidence="7">
    <location>
        <position position="228"/>
    </location>
    <ligand>
        <name>a divalent metal cation</name>
        <dbReference type="ChEBI" id="CHEBI:60240"/>
        <label>1</label>
    </ligand>
</feature>
<keyword evidence="4" id="KW-0378">Hydrolase</keyword>
<dbReference type="PIRSF" id="PIRSF005902">
    <property type="entry name" value="DNase_TatD"/>
    <property type="match status" value="1"/>
</dbReference>
<evidence type="ECO:0000256" key="3">
    <source>
        <dbReference type="ARBA" id="ARBA00022723"/>
    </source>
</evidence>
<proteinExistence type="inferred from homology"/>
<dbReference type="AlphaFoldDB" id="A0A3S4R5V5"/>
<evidence type="ECO:0000313" key="9">
    <source>
        <dbReference type="Proteomes" id="UP000285301"/>
    </source>
</evidence>
<comment type="function">
    <text evidence="6">Deoxyribonuclease which catalyzes (in vitro) the decatenation of kinetoplast DNA, which are circular DNA catenated to each other, producing linear DNA molecules. Plays an important role in chromosomal segregation and cell cycle progression during eye development probably via its DNA decatenation activity.</text>
</comment>
<dbReference type="InterPro" id="IPR018228">
    <property type="entry name" value="DNase_TatD-rel_CS"/>
</dbReference>
<dbReference type="PANTHER" id="PTHR10060:SF15">
    <property type="entry name" value="DEOXYRIBONUCLEASE TATDN1"/>
    <property type="match status" value="1"/>
</dbReference>
<dbReference type="PROSITE" id="PS01090">
    <property type="entry name" value="TATD_2"/>
    <property type="match status" value="1"/>
</dbReference>
<name>A0A3S4R5V5_9ACAR</name>
<dbReference type="InterPro" id="IPR001130">
    <property type="entry name" value="TatD-like"/>
</dbReference>